<gene>
    <name evidence="2" type="ORF">SPSK_03203</name>
</gene>
<dbReference type="RefSeq" id="XP_016584562.1">
    <property type="nucleotide sequence ID" value="XM_016730044.1"/>
</dbReference>
<dbReference type="VEuPathDB" id="FungiDB:SPSK_03203"/>
<dbReference type="EMBL" id="AXCR01000010">
    <property type="protein sequence ID" value="KJR81886.1"/>
    <property type="molecule type" value="Genomic_DNA"/>
</dbReference>
<dbReference type="Proteomes" id="UP000033710">
    <property type="component" value="Unassembled WGS sequence"/>
</dbReference>
<dbReference type="SUPFAM" id="SSF50494">
    <property type="entry name" value="Trypsin-like serine proteases"/>
    <property type="match status" value="1"/>
</dbReference>
<evidence type="ECO:0000313" key="3">
    <source>
        <dbReference type="Proteomes" id="UP000033710"/>
    </source>
</evidence>
<comment type="caution">
    <text evidence="2">The sequence shown here is derived from an EMBL/GenBank/DDBJ whole genome shotgun (WGS) entry which is preliminary data.</text>
</comment>
<evidence type="ECO:0000256" key="1">
    <source>
        <dbReference type="SAM" id="MobiDB-lite"/>
    </source>
</evidence>
<feature type="region of interest" description="Disordered" evidence="1">
    <location>
        <begin position="1"/>
        <end position="90"/>
    </location>
</feature>
<dbReference type="GeneID" id="27665321"/>
<reference evidence="2 3" key="2">
    <citation type="journal article" date="2015" name="Eukaryot. Cell">
        <title>Asexual propagation of a virulent clone complex in a human and feline outbreak of sporotrichosis.</title>
        <authorList>
            <person name="Teixeira Mde M."/>
            <person name="Rodrigues A.M."/>
            <person name="Tsui C.K."/>
            <person name="de Almeida L.G."/>
            <person name="Van Diepeningen A.D."/>
            <person name="van den Ende B.G."/>
            <person name="Fernandes G.F."/>
            <person name="Kano R."/>
            <person name="Hamelin R.C."/>
            <person name="Lopes-Bezerra L.M."/>
            <person name="Vasconcelos A.T."/>
            <person name="de Hoog S."/>
            <person name="de Camargo Z.P."/>
            <person name="Felipe M.S."/>
        </authorList>
    </citation>
    <scope>NUCLEOTIDE SEQUENCE [LARGE SCALE GENOMIC DNA]</scope>
    <source>
        <strain evidence="2 3">1099-18</strain>
    </source>
</reference>
<dbReference type="OrthoDB" id="5424209at2759"/>
<proteinExistence type="predicted"/>
<dbReference type="InterPro" id="IPR009003">
    <property type="entry name" value="Peptidase_S1_PA"/>
</dbReference>
<dbReference type="AlphaFoldDB" id="A0A0F2M148"/>
<sequence>MSSHPHRAQRPIAPDDAVTAPNAMDSLRAEDVSIETADVTSPIDDTEGSESPTESRRGKNKSDETQASSIDSREVTKTEPPAARPPHFQEPSKDEAAMFYQWLPSQPILLGRTSSLSLPWDNAMAAPRRGAWNYGKEDTSMSCGPVGAHPIREHWDNDSFRDLLSDAFNELPYSSMVPVRVGRTIMPANERPVVLWVGVANAEAVRATWPVISHCLSLVRSVLDSEQLFDVECELRISDNMRAVEADARYTLPSVDQIRRRYSTEECVSERAISTTVGTGISPQNAQHMEGTLGLYLGPVSGSSETANPVWALTCHHVVYPEEDDTTKYNRAKIVMPSRTELNSALQNINSVITNAWLLVNGHRGPPDAQNIVDRQVLERATKLREKLTSFRASDNAAVVGHVHRAPDVAVNDHPGEPRYTRDWALIALDRAKFPDNFDFQNYVDLKADRPGSILGSINEYLDGPDRFIMPTNELMRLSGTVTLDKIRGRPKQHALVATRDDDSYFVVLKRGVKTGLTVGVALDMRSVCRQSVGTEMVESFEWLVVHISAMRFDARWPLENVFSSEGDSGAAVFDLQGRVAGMITGGTARSERAVTGMDFTYITPMAHLLADIERELGFEVKIL</sequence>
<name>A0A0F2M148_SPOSC</name>
<feature type="compositionally biased region" description="Basic and acidic residues" evidence="1">
    <location>
        <begin position="53"/>
        <end position="64"/>
    </location>
</feature>
<evidence type="ECO:0000313" key="2">
    <source>
        <dbReference type="EMBL" id="KJR81886.1"/>
    </source>
</evidence>
<protein>
    <submittedName>
        <fullName evidence="2">Uncharacterized protein</fullName>
    </submittedName>
</protein>
<organism evidence="2 3">
    <name type="scientific">Sporothrix schenckii 1099-18</name>
    <dbReference type="NCBI Taxonomy" id="1397361"/>
    <lineage>
        <taxon>Eukaryota</taxon>
        <taxon>Fungi</taxon>
        <taxon>Dikarya</taxon>
        <taxon>Ascomycota</taxon>
        <taxon>Pezizomycotina</taxon>
        <taxon>Sordariomycetes</taxon>
        <taxon>Sordariomycetidae</taxon>
        <taxon>Ophiostomatales</taxon>
        <taxon>Ophiostomataceae</taxon>
        <taxon>Sporothrix</taxon>
    </lineage>
</organism>
<reference evidence="2 3" key="1">
    <citation type="journal article" date="2014" name="BMC Genomics">
        <title>Comparative genomics of the major fungal agents of human and animal Sporotrichosis: Sporothrix schenckii and Sporothrix brasiliensis.</title>
        <authorList>
            <person name="Teixeira M.M."/>
            <person name="de Almeida L.G."/>
            <person name="Kubitschek-Barreira P."/>
            <person name="Alves F.L."/>
            <person name="Kioshima E.S."/>
            <person name="Abadio A.K."/>
            <person name="Fernandes L."/>
            <person name="Derengowski L.S."/>
            <person name="Ferreira K.S."/>
            <person name="Souza R.C."/>
            <person name="Ruiz J.C."/>
            <person name="de Andrade N.C."/>
            <person name="Paes H.C."/>
            <person name="Nicola A.M."/>
            <person name="Albuquerque P."/>
            <person name="Gerber A.L."/>
            <person name="Martins V.P."/>
            <person name="Peconick L.D."/>
            <person name="Neto A.V."/>
            <person name="Chaucanez C.B."/>
            <person name="Silva P.A."/>
            <person name="Cunha O.L."/>
            <person name="de Oliveira F.F."/>
            <person name="dos Santos T.C."/>
            <person name="Barros A.L."/>
            <person name="Soares M.A."/>
            <person name="de Oliveira L.M."/>
            <person name="Marini M.M."/>
            <person name="Villalobos-Duno H."/>
            <person name="Cunha M.M."/>
            <person name="de Hoog S."/>
            <person name="da Silveira J.F."/>
            <person name="Henrissat B."/>
            <person name="Nino-Vega G.A."/>
            <person name="Cisalpino P.S."/>
            <person name="Mora-Montes H.M."/>
            <person name="Almeida S.R."/>
            <person name="Stajich J.E."/>
            <person name="Lopes-Bezerra L.M."/>
            <person name="Vasconcelos A.T."/>
            <person name="Felipe M.S."/>
        </authorList>
    </citation>
    <scope>NUCLEOTIDE SEQUENCE [LARGE SCALE GENOMIC DNA]</scope>
    <source>
        <strain evidence="2 3">1099-18</strain>
    </source>
</reference>
<accession>A0A0F2M148</accession>
<dbReference type="KEGG" id="ssck:SPSK_03203"/>